<evidence type="ECO:0000313" key="3">
    <source>
        <dbReference type="Proteomes" id="UP000253094"/>
    </source>
</evidence>
<dbReference type="EMBL" id="QOIL01000003">
    <property type="protein sequence ID" value="RCG31925.1"/>
    <property type="molecule type" value="Genomic_DNA"/>
</dbReference>
<protein>
    <submittedName>
        <fullName evidence="2">Uncharacterized protein</fullName>
    </submittedName>
</protein>
<comment type="caution">
    <text evidence="2">The sequence shown here is derived from an EMBL/GenBank/DDBJ whole genome shotgun (WGS) entry which is preliminary data.</text>
</comment>
<proteinExistence type="predicted"/>
<organism evidence="2 3">
    <name type="scientific">Sphaerisporangium album</name>
    <dbReference type="NCBI Taxonomy" id="509200"/>
    <lineage>
        <taxon>Bacteria</taxon>
        <taxon>Bacillati</taxon>
        <taxon>Actinomycetota</taxon>
        <taxon>Actinomycetes</taxon>
        <taxon>Streptosporangiales</taxon>
        <taxon>Streptosporangiaceae</taxon>
        <taxon>Sphaerisporangium</taxon>
    </lineage>
</organism>
<dbReference type="AlphaFoldDB" id="A0A367FQN8"/>
<keyword evidence="1" id="KW-0472">Membrane</keyword>
<dbReference type="Proteomes" id="UP000253094">
    <property type="component" value="Unassembled WGS sequence"/>
</dbReference>
<feature type="transmembrane region" description="Helical" evidence="1">
    <location>
        <begin position="12"/>
        <end position="32"/>
    </location>
</feature>
<keyword evidence="1" id="KW-0812">Transmembrane</keyword>
<accession>A0A367FQN8</accession>
<sequence>MAERLPPIARPAILLLGGNAVIVHGILAHFAIRTDHPIMAAYCIIAGAGLGLTAAAALRSRPRASSPEQPTGSLPDDLDVLAESIIRTAERNALALREPAADLAYAYHRLGSAQRHRLRADHPDLHSAMAQIATHFEPRGRKGNTQR</sequence>
<dbReference type="RefSeq" id="WP_114027540.1">
    <property type="nucleotide sequence ID" value="NZ_QOIL01000003.1"/>
</dbReference>
<name>A0A367FQN8_9ACTN</name>
<evidence type="ECO:0000256" key="1">
    <source>
        <dbReference type="SAM" id="Phobius"/>
    </source>
</evidence>
<feature type="transmembrane region" description="Helical" evidence="1">
    <location>
        <begin position="38"/>
        <end position="58"/>
    </location>
</feature>
<gene>
    <name evidence="2" type="ORF">DQ384_05110</name>
</gene>
<keyword evidence="3" id="KW-1185">Reference proteome</keyword>
<reference evidence="2 3" key="1">
    <citation type="submission" date="2018-06" db="EMBL/GenBank/DDBJ databases">
        <title>Sphaerisporangium craniellae sp. nov., isolated from a marine sponge in the South China Sea.</title>
        <authorList>
            <person name="Li L."/>
        </authorList>
    </citation>
    <scope>NUCLEOTIDE SEQUENCE [LARGE SCALE GENOMIC DNA]</scope>
    <source>
        <strain evidence="2 3">CCTCC AA 208026</strain>
    </source>
</reference>
<evidence type="ECO:0000313" key="2">
    <source>
        <dbReference type="EMBL" id="RCG31925.1"/>
    </source>
</evidence>
<keyword evidence="1" id="KW-1133">Transmembrane helix</keyword>